<dbReference type="OrthoDB" id="9810303at2"/>
<dbReference type="SUPFAM" id="SSF53448">
    <property type="entry name" value="Nucleotide-diphospho-sugar transferases"/>
    <property type="match status" value="1"/>
</dbReference>
<comment type="similarity">
    <text evidence="3">Belongs to the glycosyltransferase 2 family.</text>
</comment>
<evidence type="ECO:0000256" key="11">
    <source>
        <dbReference type="ARBA" id="ARBA00023136"/>
    </source>
</evidence>
<protein>
    <recommendedName>
        <fullName evidence="4">dolichyl-phosphate beta-glucosyltransferase</fullName>
        <ecNumber evidence="4">2.4.1.117</ecNumber>
    </recommendedName>
</protein>
<evidence type="ECO:0000256" key="8">
    <source>
        <dbReference type="ARBA" id="ARBA00022824"/>
    </source>
</evidence>
<keyword evidence="11" id="KW-0472">Membrane</keyword>
<keyword evidence="15" id="KW-1185">Reference proteome</keyword>
<dbReference type="Gene3D" id="3.90.550.10">
    <property type="entry name" value="Spore Coat Polysaccharide Biosynthesis Protein SpsA, Chain A"/>
    <property type="match status" value="1"/>
</dbReference>
<comment type="subcellular location">
    <subcellularLocation>
        <location evidence="1">Endoplasmic reticulum membrane</location>
        <topology evidence="1">Single-pass membrane protein</topology>
    </subcellularLocation>
</comment>
<evidence type="ECO:0000256" key="4">
    <source>
        <dbReference type="ARBA" id="ARBA00012583"/>
    </source>
</evidence>
<dbReference type="EMBL" id="QUMS01000002">
    <property type="protein sequence ID" value="REG08699.1"/>
    <property type="molecule type" value="Genomic_DNA"/>
</dbReference>
<proteinExistence type="inferred from homology"/>
<dbReference type="InterPro" id="IPR035518">
    <property type="entry name" value="DPG_synthase"/>
</dbReference>
<keyword evidence="6 14" id="KW-0808">Transferase</keyword>
<evidence type="ECO:0000256" key="6">
    <source>
        <dbReference type="ARBA" id="ARBA00022679"/>
    </source>
</evidence>
<comment type="caution">
    <text evidence="14">The sequence shown here is derived from an EMBL/GenBank/DDBJ whole genome shotgun (WGS) entry which is preliminary data.</text>
</comment>
<name>A0A347ZP67_9CHLR</name>
<evidence type="ECO:0000313" key="15">
    <source>
        <dbReference type="Proteomes" id="UP000256388"/>
    </source>
</evidence>
<dbReference type="PANTHER" id="PTHR10859">
    <property type="entry name" value="GLYCOSYL TRANSFERASE"/>
    <property type="match status" value="1"/>
</dbReference>
<evidence type="ECO:0000256" key="9">
    <source>
        <dbReference type="ARBA" id="ARBA00022968"/>
    </source>
</evidence>
<dbReference type="Proteomes" id="UP000256388">
    <property type="component" value="Unassembled WGS sequence"/>
</dbReference>
<keyword evidence="8" id="KW-0256">Endoplasmic reticulum</keyword>
<keyword evidence="10" id="KW-1133">Transmembrane helix</keyword>
<evidence type="ECO:0000256" key="12">
    <source>
        <dbReference type="ARBA" id="ARBA00045097"/>
    </source>
</evidence>
<keyword evidence="7" id="KW-0812">Transmembrane</keyword>
<reference evidence="14 15" key="1">
    <citation type="submission" date="2018-08" db="EMBL/GenBank/DDBJ databases">
        <title>Genomic Encyclopedia of Type Strains, Phase IV (KMG-IV): sequencing the most valuable type-strain genomes for metagenomic binning, comparative biology and taxonomic classification.</title>
        <authorList>
            <person name="Goeker M."/>
        </authorList>
    </citation>
    <scope>NUCLEOTIDE SEQUENCE [LARGE SCALE GENOMIC DNA]</scope>
    <source>
        <strain evidence="14 15">DSM 23923</strain>
    </source>
</reference>
<dbReference type="InterPro" id="IPR001173">
    <property type="entry name" value="Glyco_trans_2-like"/>
</dbReference>
<dbReference type="EC" id="2.4.1.117" evidence="4"/>
<evidence type="ECO:0000256" key="7">
    <source>
        <dbReference type="ARBA" id="ARBA00022692"/>
    </source>
</evidence>
<dbReference type="Pfam" id="PF00535">
    <property type="entry name" value="Glycos_transf_2"/>
    <property type="match status" value="1"/>
</dbReference>
<evidence type="ECO:0000256" key="10">
    <source>
        <dbReference type="ARBA" id="ARBA00022989"/>
    </source>
</evidence>
<comment type="pathway">
    <text evidence="2">Protein modification; protein glycosylation.</text>
</comment>
<evidence type="ECO:0000256" key="1">
    <source>
        <dbReference type="ARBA" id="ARBA00004389"/>
    </source>
</evidence>
<evidence type="ECO:0000256" key="5">
    <source>
        <dbReference type="ARBA" id="ARBA00022676"/>
    </source>
</evidence>
<evidence type="ECO:0000259" key="13">
    <source>
        <dbReference type="Pfam" id="PF00535"/>
    </source>
</evidence>
<sequence length="241" mass="27582">MKNIYLSIIIPAYNEATRLPASLEKIHAFLQSQSYSAEIVVVENGSTDNTYELTKAMQTSIDNLVVIHEDQRGKGWAVRRGMEISRGEYRFFCDADLSMPIEEISRFFPPLLENAPVAIASREAPGAVRYDEPEYRHIIGRVFNWIVRLLLLPGLQDTQCGFKCFRADVVEKVFPLVSNSGWTFDAEALFIARRLGYAISEIPIPWYYNPHSNIRVLRDSFQMGCDLLKIRWNAITGKYHA</sequence>
<dbReference type="CDD" id="cd04188">
    <property type="entry name" value="DPG_synthase"/>
    <property type="match status" value="1"/>
</dbReference>
<gene>
    <name evidence="14" type="ORF">DFR64_2073</name>
</gene>
<dbReference type="PANTHER" id="PTHR10859:SF91">
    <property type="entry name" value="DOLICHYL-PHOSPHATE BETA-GLUCOSYLTRANSFERASE"/>
    <property type="match status" value="1"/>
</dbReference>
<dbReference type="InterPro" id="IPR029044">
    <property type="entry name" value="Nucleotide-diphossugar_trans"/>
</dbReference>
<comment type="catalytic activity">
    <reaction evidence="12">
        <text>a di-trans,poly-cis-dolichyl phosphate + UDP-alpha-D-glucose = a di-trans,poly-cis-dolichyl beta-D-glucosyl phosphate + UDP</text>
        <dbReference type="Rhea" id="RHEA:15401"/>
        <dbReference type="Rhea" id="RHEA-COMP:19498"/>
        <dbReference type="Rhea" id="RHEA-COMP:19502"/>
        <dbReference type="ChEBI" id="CHEBI:57525"/>
        <dbReference type="ChEBI" id="CHEBI:57683"/>
        <dbReference type="ChEBI" id="CHEBI:58223"/>
        <dbReference type="ChEBI" id="CHEBI:58885"/>
        <dbReference type="EC" id="2.4.1.117"/>
    </reaction>
    <physiologicalReaction direction="left-to-right" evidence="12">
        <dbReference type="Rhea" id="RHEA:15402"/>
    </physiologicalReaction>
</comment>
<dbReference type="RefSeq" id="WP_116225347.1">
    <property type="nucleotide sequence ID" value="NZ_AP018437.1"/>
</dbReference>
<evidence type="ECO:0000256" key="3">
    <source>
        <dbReference type="ARBA" id="ARBA00006739"/>
    </source>
</evidence>
<feature type="domain" description="Glycosyltransferase 2-like" evidence="13">
    <location>
        <begin position="7"/>
        <end position="174"/>
    </location>
</feature>
<keyword evidence="9" id="KW-0735">Signal-anchor</keyword>
<dbReference type="AlphaFoldDB" id="A0A347ZP67"/>
<dbReference type="GO" id="GO:0006487">
    <property type="term" value="P:protein N-linked glycosylation"/>
    <property type="evidence" value="ECO:0007669"/>
    <property type="project" value="TreeGrafter"/>
</dbReference>
<evidence type="ECO:0000313" key="14">
    <source>
        <dbReference type="EMBL" id="REG08699.1"/>
    </source>
</evidence>
<evidence type="ECO:0000256" key="2">
    <source>
        <dbReference type="ARBA" id="ARBA00004922"/>
    </source>
</evidence>
<keyword evidence="5" id="KW-0328">Glycosyltransferase</keyword>
<accession>A0A347ZP67</accession>
<organism evidence="14 15">
    <name type="scientific">Pelolinea submarina</name>
    <dbReference type="NCBI Taxonomy" id="913107"/>
    <lineage>
        <taxon>Bacteria</taxon>
        <taxon>Bacillati</taxon>
        <taxon>Chloroflexota</taxon>
        <taxon>Anaerolineae</taxon>
        <taxon>Anaerolineales</taxon>
        <taxon>Anaerolineaceae</taxon>
        <taxon>Pelolinea</taxon>
    </lineage>
</organism>
<dbReference type="GO" id="GO:0004581">
    <property type="term" value="F:dolichyl-phosphate beta-glucosyltransferase activity"/>
    <property type="evidence" value="ECO:0007669"/>
    <property type="project" value="UniProtKB-EC"/>
</dbReference>